<evidence type="ECO:0000256" key="4">
    <source>
        <dbReference type="ARBA" id="ARBA00022692"/>
    </source>
</evidence>
<dbReference type="PANTHER" id="PTHR34856:SF2">
    <property type="entry name" value="PROTEIN NRFD"/>
    <property type="match status" value="1"/>
</dbReference>
<evidence type="ECO:0000256" key="3">
    <source>
        <dbReference type="ARBA" id="ARBA00022475"/>
    </source>
</evidence>
<dbReference type="InterPro" id="IPR005614">
    <property type="entry name" value="NrfD-like"/>
</dbReference>
<gene>
    <name evidence="8" type="primary">nrfD</name>
    <name evidence="8" type="ORF">QUF54_09745</name>
</gene>
<accession>A0ABT7VVM0</accession>
<feature type="non-terminal residue" evidence="8">
    <location>
        <position position="193"/>
    </location>
</feature>
<dbReference type="Gene3D" id="1.20.1630.10">
    <property type="entry name" value="Formate dehydrogenase/DMSO reductase domain"/>
    <property type="match status" value="1"/>
</dbReference>
<keyword evidence="9" id="KW-1185">Reference proteome</keyword>
<evidence type="ECO:0000313" key="8">
    <source>
        <dbReference type="EMBL" id="MDM8563624.1"/>
    </source>
</evidence>
<evidence type="ECO:0000256" key="7">
    <source>
        <dbReference type="SAM" id="Phobius"/>
    </source>
</evidence>
<feature type="transmembrane region" description="Helical" evidence="7">
    <location>
        <begin position="129"/>
        <end position="150"/>
    </location>
</feature>
<evidence type="ECO:0000313" key="9">
    <source>
        <dbReference type="Proteomes" id="UP001171945"/>
    </source>
</evidence>
<evidence type="ECO:0000256" key="2">
    <source>
        <dbReference type="ARBA" id="ARBA00008929"/>
    </source>
</evidence>
<dbReference type="Pfam" id="PF03916">
    <property type="entry name" value="NrfD"/>
    <property type="match status" value="1"/>
</dbReference>
<feature type="transmembrane region" description="Helical" evidence="7">
    <location>
        <begin position="88"/>
        <end position="109"/>
    </location>
</feature>
<feature type="transmembrane region" description="Helical" evidence="7">
    <location>
        <begin position="55"/>
        <end position="76"/>
    </location>
</feature>
<reference evidence="8" key="1">
    <citation type="submission" date="2023-06" db="EMBL/GenBank/DDBJ databases">
        <title>Uncultivated large filamentous bacteria from sulfidic sediments reveal new species and different genomic features in energy metabolism and defense.</title>
        <authorList>
            <person name="Fonseca A."/>
        </authorList>
    </citation>
    <scope>NUCLEOTIDE SEQUENCE</scope>
    <source>
        <strain evidence="8">HSG4</strain>
    </source>
</reference>
<keyword evidence="5 7" id="KW-1133">Transmembrane helix</keyword>
<comment type="similarity">
    <text evidence="2">Belongs to the NrfD family.</text>
</comment>
<proteinExistence type="inferred from homology"/>
<feature type="transmembrane region" description="Helical" evidence="7">
    <location>
        <begin position="14"/>
        <end position="35"/>
    </location>
</feature>
<sequence>MKNVNFCVIEGKSLGFYVGMAVLSLFILLGLFAAYNMEHHGHVITGMDNQIVWGMPHIFAIFLILAASGVLNVASISSVFRKVFYNPLARLSALLAITLLIGGLSVLLLDLGRPDRLLVAMTNYNFKSIFAWNIILYNGFIAICVLYLWFMMQRCMQRYYPTVGLMAFIWRLILTTGTGSIFGFLIAREAYNP</sequence>
<keyword evidence="4 7" id="KW-0812">Transmembrane</keyword>
<keyword evidence="6 7" id="KW-0472">Membrane</keyword>
<evidence type="ECO:0000256" key="6">
    <source>
        <dbReference type="ARBA" id="ARBA00023136"/>
    </source>
</evidence>
<dbReference type="InterPro" id="IPR052049">
    <property type="entry name" value="Electron_transfer_protein"/>
</dbReference>
<keyword evidence="3" id="KW-1003">Cell membrane</keyword>
<feature type="transmembrane region" description="Helical" evidence="7">
    <location>
        <begin position="162"/>
        <end position="187"/>
    </location>
</feature>
<organism evidence="8 9">
    <name type="scientific">Candidatus Marithioploca araucensis</name>
    <dbReference type="NCBI Taxonomy" id="70273"/>
    <lineage>
        <taxon>Bacteria</taxon>
        <taxon>Pseudomonadati</taxon>
        <taxon>Pseudomonadota</taxon>
        <taxon>Gammaproteobacteria</taxon>
        <taxon>Thiotrichales</taxon>
        <taxon>Thiotrichaceae</taxon>
        <taxon>Candidatus Marithioploca</taxon>
    </lineage>
</organism>
<evidence type="ECO:0000256" key="1">
    <source>
        <dbReference type="ARBA" id="ARBA00004651"/>
    </source>
</evidence>
<dbReference type="Proteomes" id="UP001171945">
    <property type="component" value="Unassembled WGS sequence"/>
</dbReference>
<comment type="subcellular location">
    <subcellularLocation>
        <location evidence="1">Cell membrane</location>
        <topology evidence="1">Multi-pass membrane protein</topology>
    </subcellularLocation>
</comment>
<protein>
    <submittedName>
        <fullName evidence="8">Polysulfide reductase NrfD</fullName>
    </submittedName>
</protein>
<name>A0ABT7VVM0_9GAMM</name>
<dbReference type="PANTHER" id="PTHR34856">
    <property type="entry name" value="PROTEIN NRFD"/>
    <property type="match status" value="1"/>
</dbReference>
<dbReference type="EMBL" id="JAUCGM010000758">
    <property type="protein sequence ID" value="MDM8563624.1"/>
    <property type="molecule type" value="Genomic_DNA"/>
</dbReference>
<comment type="caution">
    <text evidence="8">The sequence shown here is derived from an EMBL/GenBank/DDBJ whole genome shotgun (WGS) entry which is preliminary data.</text>
</comment>
<evidence type="ECO:0000256" key="5">
    <source>
        <dbReference type="ARBA" id="ARBA00022989"/>
    </source>
</evidence>